<protein>
    <submittedName>
        <fullName evidence="1">Uncharacterized protein</fullName>
    </submittedName>
</protein>
<dbReference type="AlphaFoldDB" id="A0AA97NZJ0"/>
<dbReference type="EMBL" id="JH793827">
    <property type="protein sequence ID" value="ELQ39231.1"/>
    <property type="molecule type" value="Genomic_DNA"/>
</dbReference>
<name>A0AA97NZJ0_PYRO3</name>
<gene>
    <name evidence="1" type="ORF">OOU_Y34scaffold00511g21</name>
</gene>
<accession>A0AA97NZJ0</accession>
<sequence>MVITNKVFDSTCWLMFVPKSKRSQAHCYPQNSMVQSRPPYRRGITTTGYTYKHASEQEKKGITLALTFVEYTKLGLEQIATSLQTSISPRYARCSKAGRENPPRVEGLSGQCLNTKEAGGHHSTTFLLGRSTSRLWRHFLRETCYSQKQLVTEQAVCSSSHEI</sequence>
<dbReference type="Proteomes" id="UP000011086">
    <property type="component" value="Unassembled WGS sequence"/>
</dbReference>
<reference evidence="1" key="1">
    <citation type="journal article" date="2012" name="PLoS Genet.">
        <title>Comparative analysis of the genomes of two field isolates of the rice blast fungus Magnaporthe oryzae.</title>
        <authorList>
            <person name="Xue M."/>
            <person name="Yang J."/>
            <person name="Li Z."/>
            <person name="Hu S."/>
            <person name="Yao N."/>
            <person name="Dean R.A."/>
            <person name="Zhao W."/>
            <person name="Shen M."/>
            <person name="Zhang H."/>
            <person name="Li C."/>
            <person name="Liu L."/>
            <person name="Cao L."/>
            <person name="Xu X."/>
            <person name="Xing Y."/>
            <person name="Hsiang T."/>
            <person name="Zhang Z."/>
            <person name="Xu J.R."/>
            <person name="Peng Y.L."/>
        </authorList>
    </citation>
    <scope>NUCLEOTIDE SEQUENCE</scope>
    <source>
        <strain evidence="1">Y34</strain>
    </source>
</reference>
<evidence type="ECO:0000313" key="1">
    <source>
        <dbReference type="EMBL" id="ELQ39231.1"/>
    </source>
</evidence>
<proteinExistence type="predicted"/>
<organism evidence="1">
    <name type="scientific">Pyricularia oryzae (strain Y34)</name>
    <name type="common">Rice blast fungus</name>
    <name type="synonym">Magnaporthe oryzae</name>
    <dbReference type="NCBI Taxonomy" id="1143189"/>
    <lineage>
        <taxon>Eukaryota</taxon>
        <taxon>Fungi</taxon>
        <taxon>Dikarya</taxon>
        <taxon>Ascomycota</taxon>
        <taxon>Pezizomycotina</taxon>
        <taxon>Sordariomycetes</taxon>
        <taxon>Sordariomycetidae</taxon>
        <taxon>Magnaporthales</taxon>
        <taxon>Pyriculariaceae</taxon>
        <taxon>Pyricularia</taxon>
    </lineage>
</organism>